<feature type="binding site" evidence="4">
    <location>
        <position position="276"/>
    </location>
    <ligand>
        <name>Zn(2+)</name>
        <dbReference type="ChEBI" id="CHEBI:29105"/>
    </ligand>
</feature>
<proteinExistence type="inferred from homology"/>
<dbReference type="GO" id="GO:0005886">
    <property type="term" value="C:plasma membrane"/>
    <property type="evidence" value="ECO:0007669"/>
    <property type="project" value="TreeGrafter"/>
</dbReference>
<keyword evidence="6" id="KW-1185">Reference proteome</keyword>
<comment type="similarity">
    <text evidence="1">Belongs to the LanC-like protein family.</text>
</comment>
<evidence type="ECO:0000256" key="4">
    <source>
        <dbReference type="PIRSR" id="PIRSR607822-1"/>
    </source>
</evidence>
<name>A0A834ZVB5_TETSI</name>
<dbReference type="Proteomes" id="UP000655225">
    <property type="component" value="Unassembled WGS sequence"/>
</dbReference>
<accession>A0A834ZVB5</accession>
<evidence type="ECO:0000256" key="3">
    <source>
        <dbReference type="ARBA" id="ARBA00022833"/>
    </source>
</evidence>
<reference evidence="5 6" key="1">
    <citation type="submission" date="2020-04" db="EMBL/GenBank/DDBJ databases">
        <title>Plant Genome Project.</title>
        <authorList>
            <person name="Zhang R.-G."/>
        </authorList>
    </citation>
    <scope>NUCLEOTIDE SEQUENCE [LARGE SCALE GENOMIC DNA]</scope>
    <source>
        <strain evidence="5">YNK0</strain>
        <tissue evidence="5">Leaf</tissue>
    </source>
</reference>
<dbReference type="PANTHER" id="PTHR12736:SF7">
    <property type="entry name" value="LANC-LIKE PROTEIN 3"/>
    <property type="match status" value="1"/>
</dbReference>
<protein>
    <submittedName>
        <fullName evidence="5">Uncharacterized protein</fullName>
    </submittedName>
</protein>
<dbReference type="InterPro" id="IPR020464">
    <property type="entry name" value="LanC-like_prot_euk"/>
</dbReference>
<evidence type="ECO:0000256" key="2">
    <source>
        <dbReference type="ARBA" id="ARBA00022723"/>
    </source>
</evidence>
<evidence type="ECO:0000313" key="5">
    <source>
        <dbReference type="EMBL" id="KAF8409297.1"/>
    </source>
</evidence>
<dbReference type="Pfam" id="PF05147">
    <property type="entry name" value="LANC_like"/>
    <property type="match status" value="1"/>
</dbReference>
<gene>
    <name evidence="5" type="ORF">HHK36_005371</name>
</gene>
<dbReference type="Gene3D" id="1.50.10.10">
    <property type="match status" value="1"/>
</dbReference>
<dbReference type="EMBL" id="JABCRI010000003">
    <property type="protein sequence ID" value="KAF8409297.1"/>
    <property type="molecule type" value="Genomic_DNA"/>
</dbReference>
<organism evidence="5 6">
    <name type="scientific">Tetracentron sinense</name>
    <name type="common">Spur-leaf</name>
    <dbReference type="NCBI Taxonomy" id="13715"/>
    <lineage>
        <taxon>Eukaryota</taxon>
        <taxon>Viridiplantae</taxon>
        <taxon>Streptophyta</taxon>
        <taxon>Embryophyta</taxon>
        <taxon>Tracheophyta</taxon>
        <taxon>Spermatophyta</taxon>
        <taxon>Magnoliopsida</taxon>
        <taxon>Trochodendrales</taxon>
        <taxon>Trochodendraceae</taxon>
        <taxon>Tetracentron</taxon>
    </lineage>
</organism>
<dbReference type="OrthoDB" id="10257263at2759"/>
<dbReference type="AlphaFoldDB" id="A0A834ZVB5"/>
<evidence type="ECO:0000256" key="1">
    <source>
        <dbReference type="ARBA" id="ARBA00007179"/>
    </source>
</evidence>
<keyword evidence="2 4" id="KW-0479">Metal-binding</keyword>
<dbReference type="GO" id="GO:0046872">
    <property type="term" value="F:metal ion binding"/>
    <property type="evidence" value="ECO:0007669"/>
    <property type="project" value="UniProtKB-KW"/>
</dbReference>
<feature type="binding site" evidence="4">
    <location>
        <position position="321"/>
    </location>
    <ligand>
        <name>Zn(2+)</name>
        <dbReference type="ChEBI" id="CHEBI:29105"/>
    </ligand>
</feature>
<dbReference type="PRINTS" id="PR01951">
    <property type="entry name" value="LANCEUKARYTE"/>
</dbReference>
<dbReference type="SMART" id="SM01260">
    <property type="entry name" value="LANC_like"/>
    <property type="match status" value="1"/>
</dbReference>
<dbReference type="CDD" id="cd04794">
    <property type="entry name" value="euk_LANCL"/>
    <property type="match status" value="1"/>
</dbReference>
<dbReference type="InterPro" id="IPR007822">
    <property type="entry name" value="LANC-like"/>
</dbReference>
<dbReference type="PRINTS" id="PR01950">
    <property type="entry name" value="LANCSUPER"/>
</dbReference>
<sequence>MADRFFLNEMPDFVEETTECDGDSLMKLLCLPYPTISERFKRAALDLKETIVMETRGLGGRGAKDFTLYTGALGTAHLLFKAYQLTNNKNDLNLCSEIVKACDSASRGSGYVTFICGRAGVCALGAVAAKHADNERLLNYYLTQFKEIKLPKDLPNELLYGRAGFLWACSFINKHIGKGTVPSSRIRAVVSETIKEGRRLSNKGSCPLMYEWHGKKYWGAAHGLAGIMHVLMDMELKPDELEDVKGTLRYMINNRFPSGNYPSSEGSEADNLMHWCHGAPGIALTLVKAVEVFGGEFLQAAADAGEVVWNRGLLKRVGICHGVSGNAYVFLSLYRLTGNVEFLYRAKAFACFLLDRAHSLISAGEMHGGDRPYSLFEGIGGMAYLFLDMIEPSEARFPAYEL</sequence>
<dbReference type="GO" id="GO:0005975">
    <property type="term" value="P:carbohydrate metabolic process"/>
    <property type="evidence" value="ECO:0007669"/>
    <property type="project" value="InterPro"/>
</dbReference>
<dbReference type="PANTHER" id="PTHR12736">
    <property type="entry name" value="LANC-LIKE PROTEIN"/>
    <property type="match status" value="1"/>
</dbReference>
<evidence type="ECO:0000313" key="6">
    <source>
        <dbReference type="Proteomes" id="UP000655225"/>
    </source>
</evidence>
<feature type="binding site" evidence="4">
    <location>
        <position position="320"/>
    </location>
    <ligand>
        <name>Zn(2+)</name>
        <dbReference type="ChEBI" id="CHEBI:29105"/>
    </ligand>
</feature>
<dbReference type="GO" id="GO:0031179">
    <property type="term" value="P:peptide modification"/>
    <property type="evidence" value="ECO:0007669"/>
    <property type="project" value="InterPro"/>
</dbReference>
<keyword evidence="3 4" id="KW-0862">Zinc</keyword>
<dbReference type="OMA" id="LSLYFEW"/>
<dbReference type="FunFam" id="1.50.10.10:FF:000035">
    <property type="entry name" value="LanC-like protein 2"/>
    <property type="match status" value="1"/>
</dbReference>
<comment type="caution">
    <text evidence="5">The sequence shown here is derived from an EMBL/GenBank/DDBJ whole genome shotgun (WGS) entry which is preliminary data.</text>
</comment>
<dbReference type="SUPFAM" id="SSF158745">
    <property type="entry name" value="LanC-like"/>
    <property type="match status" value="1"/>
</dbReference>
<dbReference type="InterPro" id="IPR012341">
    <property type="entry name" value="6hp_glycosidase-like_sf"/>
</dbReference>